<dbReference type="Proteomes" id="UP000694864">
    <property type="component" value="Chromosome 17"/>
</dbReference>
<dbReference type="PANTHER" id="PTHR11835">
    <property type="entry name" value="DECARBOXYLATING DEHYDROGENASES-ISOCITRATE, ISOPROPYLMALATE, TARTRATE"/>
    <property type="match status" value="1"/>
</dbReference>
<dbReference type="SUPFAM" id="SSF53659">
    <property type="entry name" value="Isocitrate/Isopropylmalate dehydrogenase-like"/>
    <property type="match status" value="1"/>
</dbReference>
<gene>
    <name evidence="4" type="primary">LOC104757617</name>
</gene>
<evidence type="ECO:0000256" key="1">
    <source>
        <dbReference type="ARBA" id="ARBA00007769"/>
    </source>
</evidence>
<sequence>MSHQSISLLKNLSKITTGSGIQTRFTTYMPRPVTVIHSNVTNAVHQVLEAMHAPVYFETYDIMGNMNHFPREVVESILRNKVCLDGRLKTSLCAGKREELDLFASLVNCFNLNGQPSRHQKVDIVVIRESTEGGYAGREHEVVPGVIENFQVTMTKFWSDRIAKYAFEYARLSQRKKVTAVHNKGKLADAFFLKSCQEAAKLYPSITYGEISVNKCCLQLVEKPERFDIIVTPNLYGNLIINIAAGVAGGGSGEIMPGGSFGAEYAIFEQVGSVGNHKSPVALLFSSVMMLRHLQVPLFADRLKTAMIRVATEGKCGNSDTSTQEIVDDVIANMD</sequence>
<organism evidence="3 4">
    <name type="scientific">Camelina sativa</name>
    <name type="common">False flax</name>
    <name type="synonym">Myagrum sativum</name>
    <dbReference type="NCBI Taxonomy" id="90675"/>
    <lineage>
        <taxon>Eukaryota</taxon>
        <taxon>Viridiplantae</taxon>
        <taxon>Streptophyta</taxon>
        <taxon>Embryophyta</taxon>
        <taxon>Tracheophyta</taxon>
        <taxon>Spermatophyta</taxon>
        <taxon>Magnoliopsida</taxon>
        <taxon>eudicotyledons</taxon>
        <taxon>Gunneridae</taxon>
        <taxon>Pentapetalae</taxon>
        <taxon>rosids</taxon>
        <taxon>malvids</taxon>
        <taxon>Brassicales</taxon>
        <taxon>Brassicaceae</taxon>
        <taxon>Camelineae</taxon>
        <taxon>Camelina</taxon>
    </lineage>
</organism>
<dbReference type="SMART" id="SM01329">
    <property type="entry name" value="Iso_dh"/>
    <property type="match status" value="1"/>
</dbReference>
<protein>
    <submittedName>
        <fullName evidence="4">Isocitrate dehydrogenase [NAD] subunit-like 4 isoform X1</fullName>
    </submittedName>
</protein>
<accession>A0ABM0X051</accession>
<dbReference type="InterPro" id="IPR024084">
    <property type="entry name" value="IsoPropMal-DH-like_dom"/>
</dbReference>
<dbReference type="Gene3D" id="3.40.718.10">
    <property type="entry name" value="Isopropylmalate Dehydrogenase"/>
    <property type="match status" value="1"/>
</dbReference>
<comment type="similarity">
    <text evidence="1">Belongs to the isocitrate and isopropylmalate dehydrogenases family.</text>
</comment>
<reference evidence="3" key="1">
    <citation type="journal article" date="2014" name="Nat. Commun.">
        <title>The emerging biofuel crop Camelina sativa retains a highly undifferentiated hexaploid genome structure.</title>
        <authorList>
            <person name="Kagale S."/>
            <person name="Koh C."/>
            <person name="Nixon J."/>
            <person name="Bollina V."/>
            <person name="Clarke W.E."/>
            <person name="Tuteja R."/>
            <person name="Spillane C."/>
            <person name="Robinson S.J."/>
            <person name="Links M.G."/>
            <person name="Clarke C."/>
            <person name="Higgins E.E."/>
            <person name="Huebert T."/>
            <person name="Sharpe A.G."/>
            <person name="Parkin I.A."/>
        </authorList>
    </citation>
    <scope>NUCLEOTIDE SEQUENCE [LARGE SCALE GENOMIC DNA]</scope>
    <source>
        <strain evidence="3">cv. DH55</strain>
    </source>
</reference>
<evidence type="ECO:0000313" key="3">
    <source>
        <dbReference type="Proteomes" id="UP000694864"/>
    </source>
</evidence>
<name>A0ABM0X051_CAMSA</name>
<dbReference type="PANTHER" id="PTHR11835:SF80">
    <property type="entry name" value="ISOCITRATE DEHYDROGENASE [NAD] REGULATORY SUBUNIT 1, MITOCHONDRIAL-RELATED"/>
    <property type="match status" value="1"/>
</dbReference>
<evidence type="ECO:0000259" key="2">
    <source>
        <dbReference type="SMART" id="SM01329"/>
    </source>
</evidence>
<dbReference type="RefSeq" id="XP_010478669.1">
    <property type="nucleotide sequence ID" value="XM_010480367.2"/>
</dbReference>
<reference evidence="4" key="2">
    <citation type="submission" date="2025-08" db="UniProtKB">
        <authorList>
            <consortium name="RefSeq"/>
        </authorList>
    </citation>
    <scope>IDENTIFICATION</scope>
    <source>
        <tissue evidence="4">Leaf</tissue>
    </source>
</reference>
<dbReference type="Pfam" id="PF00180">
    <property type="entry name" value="Iso_dh"/>
    <property type="match status" value="1"/>
</dbReference>
<proteinExistence type="inferred from homology"/>
<feature type="domain" description="Isopropylmalate dehydrogenase-like" evidence="2">
    <location>
        <begin position="32"/>
        <end position="330"/>
    </location>
</feature>
<keyword evidence="3" id="KW-1185">Reference proteome</keyword>
<dbReference type="GeneID" id="104757617"/>
<evidence type="ECO:0000313" key="4">
    <source>
        <dbReference type="RefSeq" id="XP_010478669.1"/>
    </source>
</evidence>